<dbReference type="GO" id="GO:0016787">
    <property type="term" value="F:hydrolase activity"/>
    <property type="evidence" value="ECO:0007669"/>
    <property type="project" value="UniProtKB-KW"/>
</dbReference>
<evidence type="ECO:0000313" key="6">
    <source>
        <dbReference type="Proteomes" id="UP000886751"/>
    </source>
</evidence>
<feature type="transmembrane region" description="Helical" evidence="3">
    <location>
        <begin position="12"/>
        <end position="36"/>
    </location>
</feature>
<gene>
    <name evidence="5" type="ORF">H9846_05600</name>
</gene>
<keyword evidence="3" id="KW-0812">Transmembrane</keyword>
<dbReference type="Gene3D" id="2.70.150.10">
    <property type="entry name" value="Calcium-transporting ATPase, cytoplasmic transduction domain A"/>
    <property type="match status" value="1"/>
</dbReference>
<dbReference type="Pfam" id="PF00702">
    <property type="entry name" value="Hydrolase"/>
    <property type="match status" value="1"/>
</dbReference>
<feature type="transmembrane region" description="Helical" evidence="3">
    <location>
        <begin position="611"/>
        <end position="628"/>
    </location>
</feature>
<dbReference type="GO" id="GO:0022857">
    <property type="term" value="F:transmembrane transporter activity"/>
    <property type="evidence" value="ECO:0007669"/>
    <property type="project" value="TreeGrafter"/>
</dbReference>
<organism evidence="5 6">
    <name type="scientific">Candidatus Gemmiger excrementipullorum</name>
    <dbReference type="NCBI Taxonomy" id="2838610"/>
    <lineage>
        <taxon>Bacteria</taxon>
        <taxon>Bacillati</taxon>
        <taxon>Bacillota</taxon>
        <taxon>Clostridia</taxon>
        <taxon>Eubacteriales</taxon>
        <taxon>Gemmiger</taxon>
    </lineage>
</organism>
<dbReference type="InterPro" id="IPR051014">
    <property type="entry name" value="Cation_Transport_ATPase_IB"/>
</dbReference>
<feature type="transmembrane region" description="Helical" evidence="3">
    <location>
        <begin position="81"/>
        <end position="98"/>
    </location>
</feature>
<reference evidence="5" key="1">
    <citation type="journal article" date="2021" name="PeerJ">
        <title>Extensive microbial diversity within the chicken gut microbiome revealed by metagenomics and culture.</title>
        <authorList>
            <person name="Gilroy R."/>
            <person name="Ravi A."/>
            <person name="Getino M."/>
            <person name="Pursley I."/>
            <person name="Horton D.L."/>
            <person name="Alikhan N.F."/>
            <person name="Baker D."/>
            <person name="Gharbi K."/>
            <person name="Hall N."/>
            <person name="Watson M."/>
            <person name="Adriaenssens E.M."/>
            <person name="Foster-Nyarko E."/>
            <person name="Jarju S."/>
            <person name="Secka A."/>
            <person name="Antonio M."/>
            <person name="Oren A."/>
            <person name="Chaudhuri R.R."/>
            <person name="La Ragione R."/>
            <person name="Hildebrand F."/>
            <person name="Pallen M.J."/>
        </authorList>
    </citation>
    <scope>NUCLEOTIDE SEQUENCE</scope>
    <source>
        <strain evidence="5">ChiHecec2B26-7398</strain>
    </source>
</reference>
<keyword evidence="3" id="KW-0472">Membrane</keyword>
<feature type="transmembrane region" description="Helical" evidence="3">
    <location>
        <begin position="302"/>
        <end position="321"/>
    </location>
</feature>
<dbReference type="GO" id="GO:0016020">
    <property type="term" value="C:membrane"/>
    <property type="evidence" value="ECO:0007669"/>
    <property type="project" value="TreeGrafter"/>
</dbReference>
<keyword evidence="5" id="KW-0378">Hydrolase</keyword>
<dbReference type="Pfam" id="PF00122">
    <property type="entry name" value="E1-E2_ATPase"/>
    <property type="match status" value="1"/>
</dbReference>
<name>A0A9D2BUS1_9FIRM</name>
<dbReference type="Gene3D" id="3.40.1110.10">
    <property type="entry name" value="Calcium-transporting ATPase, cytoplasmic domain N"/>
    <property type="match status" value="1"/>
</dbReference>
<proteinExistence type="inferred from homology"/>
<dbReference type="Gene3D" id="3.40.50.1000">
    <property type="entry name" value="HAD superfamily/HAD-like"/>
    <property type="match status" value="1"/>
</dbReference>
<comment type="similarity">
    <text evidence="2">Belongs to the cation transport ATPase (P-type) (TC 3.A.3) family. Type IB subfamily.</text>
</comment>
<feature type="domain" description="P-type ATPase A" evidence="4">
    <location>
        <begin position="151"/>
        <end position="249"/>
    </location>
</feature>
<comment type="caution">
    <text evidence="5">The sequence shown here is derived from an EMBL/GenBank/DDBJ whole genome shotgun (WGS) entry which is preliminary data.</text>
</comment>
<feature type="transmembrane region" description="Helical" evidence="3">
    <location>
        <begin position="275"/>
        <end position="296"/>
    </location>
</feature>
<feature type="transmembrane region" description="Helical" evidence="3">
    <location>
        <begin position="42"/>
        <end position="60"/>
    </location>
</feature>
<evidence type="ECO:0000256" key="1">
    <source>
        <dbReference type="ARBA" id="ARBA00004141"/>
    </source>
</evidence>
<dbReference type="EMBL" id="DXEI01000082">
    <property type="protein sequence ID" value="HIX94913.1"/>
    <property type="molecule type" value="Genomic_DNA"/>
</dbReference>
<protein>
    <submittedName>
        <fullName evidence="5">HAD family hydrolase</fullName>
    </submittedName>
</protein>
<dbReference type="Proteomes" id="UP000886751">
    <property type="component" value="Unassembled WGS sequence"/>
</dbReference>
<dbReference type="PRINTS" id="PR00119">
    <property type="entry name" value="CATATPASE"/>
</dbReference>
<evidence type="ECO:0000256" key="3">
    <source>
        <dbReference type="SAM" id="Phobius"/>
    </source>
</evidence>
<sequence>MQSCDPARLRTRFFASLGLLAPLLYLGAGLPLPAALQAGPGALALGFVQLALALGVCWLGRDLFAAARQAVRARTLRAAPLPPLLLALGASLALLYGAARLLRTVVGAAPPDALGLDLAAALPAAHTGLAWAQAVALRRDTAPLTAALAAAPRTARVLRDGKPAAVPAQEVEPGELFLVKPGEVIPADGTVAEGVSAVDASALTGRAAAVQKSPGAPLCAGSVNGSGALVGKAVRTGRDTTLAQAAQRLAAALHRPAAPAQILPALAGRTLPPRLPLWLALGALALLALAALLGGWPRAVGVAALLPGFAALALLAAPAVLRRAFGDAAGQGLWFRDLAALLDAAALRAVLLGREGVLTCPEPGVVAIVGSGRVPEKFLLSMAAGLARSSDHPLARAILQRAGQDGIQCAAVADVEAVPGQGLRGKVAGKVLAGGSAAFLRSGCPLPPALEQAGREMEQNGVTPLYFSLAGSPAGIVGVSDVLPRTAAPAVAQLRALGLEVRLLTGQPAAEAQRLAAAIGLDAAHTAPGTPPAQQAEAVRAAQAQAGPAAMAGSGEADAEALRAAALGVTVGAADRALTPDAGLAVMQNDLTALPAAIALARGAVQEARRTTAAVLAAAGAALVLALGGLLPPAPAFLLAAAACAAALYAPRPHPAEEERHEP</sequence>
<dbReference type="PANTHER" id="PTHR48085:SF5">
    <property type="entry name" value="CADMIUM_ZINC-TRANSPORTING ATPASE HMA4-RELATED"/>
    <property type="match status" value="1"/>
</dbReference>
<dbReference type="GO" id="GO:0000166">
    <property type="term" value="F:nucleotide binding"/>
    <property type="evidence" value="ECO:0007669"/>
    <property type="project" value="InterPro"/>
</dbReference>
<dbReference type="SUPFAM" id="SSF81653">
    <property type="entry name" value="Calcium ATPase, transduction domain A"/>
    <property type="match status" value="1"/>
</dbReference>
<dbReference type="SUPFAM" id="SSF56784">
    <property type="entry name" value="HAD-like"/>
    <property type="match status" value="1"/>
</dbReference>
<evidence type="ECO:0000313" key="5">
    <source>
        <dbReference type="EMBL" id="HIX94913.1"/>
    </source>
</evidence>
<accession>A0A9D2BUS1</accession>
<dbReference type="PANTHER" id="PTHR48085">
    <property type="entry name" value="CADMIUM/ZINC-TRANSPORTING ATPASE HMA2-RELATED"/>
    <property type="match status" value="1"/>
</dbReference>
<evidence type="ECO:0000259" key="4">
    <source>
        <dbReference type="Pfam" id="PF00122"/>
    </source>
</evidence>
<dbReference type="InterPro" id="IPR036412">
    <property type="entry name" value="HAD-like_sf"/>
</dbReference>
<reference evidence="5" key="2">
    <citation type="submission" date="2021-04" db="EMBL/GenBank/DDBJ databases">
        <authorList>
            <person name="Gilroy R."/>
        </authorList>
    </citation>
    <scope>NUCLEOTIDE SEQUENCE</scope>
    <source>
        <strain evidence="5">ChiHecec2B26-7398</strain>
    </source>
</reference>
<comment type="subcellular location">
    <subcellularLocation>
        <location evidence="1">Membrane</location>
        <topology evidence="1">Multi-pass membrane protein</topology>
    </subcellularLocation>
</comment>
<dbReference type="InterPro" id="IPR008250">
    <property type="entry name" value="ATPase_P-typ_transduc_dom_A_sf"/>
</dbReference>
<feature type="transmembrane region" description="Helical" evidence="3">
    <location>
        <begin position="118"/>
        <end position="137"/>
    </location>
</feature>
<dbReference type="InterPro" id="IPR023299">
    <property type="entry name" value="ATPase_P-typ_cyto_dom_N"/>
</dbReference>
<dbReference type="InterPro" id="IPR059000">
    <property type="entry name" value="ATPase_P-type_domA"/>
</dbReference>
<evidence type="ECO:0000256" key="2">
    <source>
        <dbReference type="ARBA" id="ARBA00006024"/>
    </source>
</evidence>
<keyword evidence="3" id="KW-1133">Transmembrane helix</keyword>
<dbReference type="AlphaFoldDB" id="A0A9D2BUS1"/>
<dbReference type="InterPro" id="IPR023214">
    <property type="entry name" value="HAD_sf"/>
</dbReference>